<gene>
    <name evidence="1" type="ORF">BM477_07820</name>
</gene>
<name>A0A1Q5PJB2_9ACTO</name>
<dbReference type="RefSeq" id="WP_075362141.1">
    <property type="nucleotide sequence ID" value="NZ_MPDM01000011.1"/>
</dbReference>
<sequence length="133" mass="14802">MRIKVVKKSLGKTRPLSEVPYYLASEIQTLRDLISTLVKIEVAAFREEPETVALTQPELAGMLETGKVWFGDHENEGEVVLSDAKDAALQAVEDGLVKIFLNDVEIIGLDTKISLAEDDRLVLLKLTFLTGRY</sequence>
<dbReference type="STRING" id="156892.BM477_07820"/>
<dbReference type="Proteomes" id="UP000186465">
    <property type="component" value="Unassembled WGS sequence"/>
</dbReference>
<evidence type="ECO:0000313" key="2">
    <source>
        <dbReference type="Proteomes" id="UP000186465"/>
    </source>
</evidence>
<comment type="caution">
    <text evidence="1">The sequence shown here is derived from an EMBL/GenBank/DDBJ whole genome shotgun (WGS) entry which is preliminary data.</text>
</comment>
<accession>A0A1Q5PJB2</accession>
<keyword evidence="2" id="KW-1185">Reference proteome</keyword>
<proteinExistence type="predicted"/>
<dbReference type="OrthoDB" id="9808343at2"/>
<reference evidence="2" key="1">
    <citation type="submission" date="2016-11" db="EMBL/GenBank/DDBJ databases">
        <title>Actinomyces gypaetusis sp. nov. isolated from Gypaetus barbatus in Qinghai Tibet Plateau China.</title>
        <authorList>
            <person name="Meng X."/>
        </authorList>
    </citation>
    <scope>NUCLEOTIDE SEQUENCE [LARGE SCALE GENOMIC DNA]</scope>
    <source>
        <strain evidence="2">DSM 15383</strain>
    </source>
</reference>
<evidence type="ECO:0000313" key="1">
    <source>
        <dbReference type="EMBL" id="OKL45904.1"/>
    </source>
</evidence>
<dbReference type="AlphaFoldDB" id="A0A1Q5PJB2"/>
<organism evidence="1 2">
    <name type="scientific">Boudabousia marimammalium</name>
    <dbReference type="NCBI Taxonomy" id="156892"/>
    <lineage>
        <taxon>Bacteria</taxon>
        <taxon>Bacillati</taxon>
        <taxon>Actinomycetota</taxon>
        <taxon>Actinomycetes</taxon>
        <taxon>Actinomycetales</taxon>
        <taxon>Actinomycetaceae</taxon>
        <taxon>Boudabousia</taxon>
    </lineage>
</organism>
<protein>
    <submittedName>
        <fullName evidence="1">Uncharacterized protein</fullName>
    </submittedName>
</protein>
<dbReference type="EMBL" id="MPDM01000011">
    <property type="protein sequence ID" value="OKL45904.1"/>
    <property type="molecule type" value="Genomic_DNA"/>
</dbReference>